<feature type="domain" description="ABM" evidence="1">
    <location>
        <begin position="190"/>
        <end position="248"/>
    </location>
</feature>
<evidence type="ECO:0000313" key="2">
    <source>
        <dbReference type="EMBL" id="NYE84362.1"/>
    </source>
</evidence>
<dbReference type="InterPro" id="IPR011008">
    <property type="entry name" value="Dimeric_a/b-barrel"/>
</dbReference>
<keyword evidence="2" id="KW-0503">Monooxygenase</keyword>
<sequence length="274" mass="30014">MTNMTTTHGSVPAAPTGETNATATAAGTVARPAAAPTAAALTAASAASGSATRTAGAVPSGMIAVWLHVAPEREEEFNAWYEREHIPQIVDLDGFVSGTRYFSDEAFPKFLALYETVDESVEASPGFQHVTTHPSPWSGRIWSFFGKDRIRLNLRQLALAPAGTRHADPAHHTGSSVVVRHTRRPLGLTLDQAQQEATATREMTGCRRYRIYQETHDEARYVEILEFTSATPSNEDALAEWLSRPERQTLDAQVQDVQQNVYHAIGTPYVRTDR</sequence>
<name>A0A7Y9LN61_9BURK</name>
<evidence type="ECO:0000313" key="3">
    <source>
        <dbReference type="Proteomes" id="UP000542125"/>
    </source>
</evidence>
<proteinExistence type="predicted"/>
<dbReference type="AlphaFoldDB" id="A0A7Y9LN61"/>
<gene>
    <name evidence="2" type="ORF">FHW18_003633</name>
</gene>
<comment type="caution">
    <text evidence="2">The sequence shown here is derived from an EMBL/GenBank/DDBJ whole genome shotgun (WGS) entry which is preliminary data.</text>
</comment>
<keyword evidence="3" id="KW-1185">Reference proteome</keyword>
<evidence type="ECO:0000259" key="1">
    <source>
        <dbReference type="Pfam" id="PF03992"/>
    </source>
</evidence>
<dbReference type="RefSeq" id="WP_179588052.1">
    <property type="nucleotide sequence ID" value="NZ_JACBYR010000001.1"/>
</dbReference>
<dbReference type="SUPFAM" id="SSF54909">
    <property type="entry name" value="Dimeric alpha+beta barrel"/>
    <property type="match status" value="1"/>
</dbReference>
<reference evidence="2 3" key="1">
    <citation type="submission" date="2020-07" db="EMBL/GenBank/DDBJ databases">
        <title>Genomic Encyclopedia of Type Strains, Phase IV (KMG-V): Genome sequencing to study the core and pangenomes of soil and plant-associated prokaryotes.</title>
        <authorList>
            <person name="Whitman W."/>
        </authorList>
    </citation>
    <scope>NUCLEOTIDE SEQUENCE [LARGE SCALE GENOMIC DNA]</scope>
    <source>
        <strain evidence="2 3">SAS40</strain>
    </source>
</reference>
<dbReference type="Proteomes" id="UP000542125">
    <property type="component" value="Unassembled WGS sequence"/>
</dbReference>
<dbReference type="Pfam" id="PF03992">
    <property type="entry name" value="ABM"/>
    <property type="match status" value="1"/>
</dbReference>
<dbReference type="GO" id="GO:0004497">
    <property type="term" value="F:monooxygenase activity"/>
    <property type="evidence" value="ECO:0007669"/>
    <property type="project" value="UniProtKB-KW"/>
</dbReference>
<accession>A0A7Y9LN61</accession>
<dbReference type="EMBL" id="JACBYR010000001">
    <property type="protein sequence ID" value="NYE84362.1"/>
    <property type="molecule type" value="Genomic_DNA"/>
</dbReference>
<dbReference type="InterPro" id="IPR007138">
    <property type="entry name" value="ABM_dom"/>
</dbReference>
<protein>
    <submittedName>
        <fullName evidence="2">Quinol monooxygenase YgiN</fullName>
    </submittedName>
</protein>
<organism evidence="2 3">
    <name type="scientific">Pigmentiphaga litoralis</name>
    <dbReference type="NCBI Taxonomy" id="516702"/>
    <lineage>
        <taxon>Bacteria</taxon>
        <taxon>Pseudomonadati</taxon>
        <taxon>Pseudomonadota</taxon>
        <taxon>Betaproteobacteria</taxon>
        <taxon>Burkholderiales</taxon>
        <taxon>Alcaligenaceae</taxon>
        <taxon>Pigmentiphaga</taxon>
    </lineage>
</organism>
<keyword evidence="2" id="KW-0560">Oxidoreductase</keyword>